<organism evidence="2 3">
    <name type="scientific">Rufibacter roseus</name>
    <dbReference type="NCBI Taxonomy" id="1567108"/>
    <lineage>
        <taxon>Bacteria</taxon>
        <taxon>Pseudomonadati</taxon>
        <taxon>Bacteroidota</taxon>
        <taxon>Cytophagia</taxon>
        <taxon>Cytophagales</taxon>
        <taxon>Hymenobacteraceae</taxon>
        <taxon>Rufibacter</taxon>
    </lineage>
</organism>
<evidence type="ECO:0008006" key="4">
    <source>
        <dbReference type="Google" id="ProtNLM"/>
    </source>
</evidence>
<dbReference type="RefSeq" id="WP_066616017.1">
    <property type="nucleotide sequence ID" value="NZ_LRML01000002.1"/>
</dbReference>
<feature type="chain" id="PRO_5047265382" description="Lipoprotein" evidence="1">
    <location>
        <begin position="29"/>
        <end position="168"/>
    </location>
</feature>
<accession>A0ABW2DS46</accession>
<sequence length="168" mass="19353">MQIVKMKNLVSPCFLLILVTSCFYSPYADEYLTEEPRIEDVVGVYRFDKQTVNYNLDKNKIRRRQPTIIIKADKTYEIKEIPFFRVSATGEYNYLNGVTRKGEWTLETVGSVDYGSRGIKKHWGILLDSAPDEMNYAGLLGENKANGIIFNYGDPDEGTVMIFRKEKN</sequence>
<evidence type="ECO:0000313" key="2">
    <source>
        <dbReference type="EMBL" id="MFC6999417.1"/>
    </source>
</evidence>
<dbReference type="PROSITE" id="PS51257">
    <property type="entry name" value="PROKAR_LIPOPROTEIN"/>
    <property type="match status" value="1"/>
</dbReference>
<evidence type="ECO:0000313" key="3">
    <source>
        <dbReference type="Proteomes" id="UP001596405"/>
    </source>
</evidence>
<dbReference type="EMBL" id="JBHSYQ010000015">
    <property type="protein sequence ID" value="MFC6999417.1"/>
    <property type="molecule type" value="Genomic_DNA"/>
</dbReference>
<name>A0ABW2DS46_9BACT</name>
<feature type="signal peptide" evidence="1">
    <location>
        <begin position="1"/>
        <end position="28"/>
    </location>
</feature>
<comment type="caution">
    <text evidence="2">The sequence shown here is derived from an EMBL/GenBank/DDBJ whole genome shotgun (WGS) entry which is preliminary data.</text>
</comment>
<proteinExistence type="predicted"/>
<reference evidence="3" key="1">
    <citation type="journal article" date="2019" name="Int. J. Syst. Evol. Microbiol.">
        <title>The Global Catalogue of Microorganisms (GCM) 10K type strain sequencing project: providing services to taxonomists for standard genome sequencing and annotation.</title>
        <authorList>
            <consortium name="The Broad Institute Genomics Platform"/>
            <consortium name="The Broad Institute Genome Sequencing Center for Infectious Disease"/>
            <person name="Wu L."/>
            <person name="Ma J."/>
        </authorList>
    </citation>
    <scope>NUCLEOTIDE SEQUENCE [LARGE SCALE GENOMIC DNA]</scope>
    <source>
        <strain evidence="3">CGMCC 4.7393</strain>
    </source>
</reference>
<keyword evidence="1" id="KW-0732">Signal</keyword>
<protein>
    <recommendedName>
        <fullName evidence="4">Lipoprotein</fullName>
    </recommendedName>
</protein>
<gene>
    <name evidence="2" type="ORF">ACFQHR_17410</name>
</gene>
<dbReference type="Proteomes" id="UP001596405">
    <property type="component" value="Unassembled WGS sequence"/>
</dbReference>
<keyword evidence="3" id="KW-1185">Reference proteome</keyword>
<evidence type="ECO:0000256" key="1">
    <source>
        <dbReference type="SAM" id="SignalP"/>
    </source>
</evidence>